<accession>A0ABT8NFM5</accession>
<dbReference type="Proteomes" id="UP001172142">
    <property type="component" value="Unassembled WGS sequence"/>
</dbReference>
<protein>
    <submittedName>
        <fullName evidence="1">Uncharacterized protein</fullName>
    </submittedName>
</protein>
<dbReference type="RefSeq" id="WP_301856870.1">
    <property type="nucleotide sequence ID" value="NZ_JAUJWU010000003.1"/>
</dbReference>
<comment type="caution">
    <text evidence="1">The sequence shown here is derived from an EMBL/GenBank/DDBJ whole genome shotgun (WGS) entry which is preliminary data.</text>
</comment>
<keyword evidence="2" id="KW-1185">Reference proteome</keyword>
<dbReference type="EMBL" id="JAUJWU010000003">
    <property type="protein sequence ID" value="MDN7246290.1"/>
    <property type="molecule type" value="Genomic_DNA"/>
</dbReference>
<name>A0ABT8NFM5_9BACL</name>
<evidence type="ECO:0000313" key="1">
    <source>
        <dbReference type="EMBL" id="MDN7246290.1"/>
    </source>
</evidence>
<evidence type="ECO:0000313" key="2">
    <source>
        <dbReference type="Proteomes" id="UP001172142"/>
    </source>
</evidence>
<gene>
    <name evidence="1" type="ORF">QWY13_12410</name>
</gene>
<sequence length="204" mass="23376">MSKVYINHETIGSDGEMLLCDNVQNVVKFYMGPSESVNDSDSTCEMLVEFICTKALFPVYLTFEPLTGMEDDLKRILQDKNIEYTLRFEGLKNKRFPVFKLTIETPSSLNFVLQETFWIATCNNFYAFSFSGNIVYKPGIGKSWFGREKTWIWPNFDMNGASTVIEIWYDGDGFNIYTTEPHFSTIEKLASYFPPGTSIANNEA</sequence>
<reference evidence="1 2" key="1">
    <citation type="submission" date="2023-07" db="EMBL/GenBank/DDBJ databases">
        <title>Novel species in genus Planococcus.</title>
        <authorList>
            <person name="Ning S."/>
        </authorList>
    </citation>
    <scope>NUCLEOTIDE SEQUENCE [LARGE SCALE GENOMIC DNA]</scope>
    <source>
        <strain evidence="1 2">N017</strain>
    </source>
</reference>
<organism evidence="1 2">
    <name type="scientific">Planococcus shenhongbingii</name>
    <dbReference type="NCBI Taxonomy" id="3058398"/>
    <lineage>
        <taxon>Bacteria</taxon>
        <taxon>Bacillati</taxon>
        <taxon>Bacillota</taxon>
        <taxon>Bacilli</taxon>
        <taxon>Bacillales</taxon>
        <taxon>Caryophanaceae</taxon>
        <taxon>Planococcus</taxon>
    </lineage>
</organism>
<proteinExistence type="predicted"/>